<keyword evidence="1" id="KW-0812">Transmembrane</keyword>
<organism evidence="3 4">
    <name type="scientific">Arthrobacter ginkgonis</name>
    <dbReference type="NCBI Taxonomy" id="1630594"/>
    <lineage>
        <taxon>Bacteria</taxon>
        <taxon>Bacillati</taxon>
        <taxon>Actinomycetota</taxon>
        <taxon>Actinomycetes</taxon>
        <taxon>Micrococcales</taxon>
        <taxon>Micrococcaceae</taxon>
        <taxon>Arthrobacter</taxon>
    </lineage>
</organism>
<dbReference type="EMBL" id="BAABEO010000006">
    <property type="protein sequence ID" value="GAA3669214.1"/>
    <property type="molecule type" value="Genomic_DNA"/>
</dbReference>
<feature type="transmembrane region" description="Helical" evidence="1">
    <location>
        <begin position="71"/>
        <end position="96"/>
    </location>
</feature>
<feature type="transmembrane region" description="Helical" evidence="1">
    <location>
        <begin position="166"/>
        <end position="190"/>
    </location>
</feature>
<keyword evidence="1" id="KW-1133">Transmembrane helix</keyword>
<feature type="transmembrane region" description="Helical" evidence="1">
    <location>
        <begin position="125"/>
        <end position="146"/>
    </location>
</feature>
<reference evidence="4" key="1">
    <citation type="journal article" date="2019" name="Int. J. Syst. Evol. Microbiol.">
        <title>The Global Catalogue of Microorganisms (GCM) 10K type strain sequencing project: providing services to taxonomists for standard genome sequencing and annotation.</title>
        <authorList>
            <consortium name="The Broad Institute Genomics Platform"/>
            <consortium name="The Broad Institute Genome Sequencing Center for Infectious Disease"/>
            <person name="Wu L."/>
            <person name="Ma J."/>
        </authorList>
    </citation>
    <scope>NUCLEOTIDE SEQUENCE [LARGE SCALE GENOMIC DNA]</scope>
    <source>
        <strain evidence="4">JCM 30742</strain>
    </source>
</reference>
<feature type="domain" description="DUF1206" evidence="2">
    <location>
        <begin position="215"/>
        <end position="284"/>
    </location>
</feature>
<sequence>MDAASEAGGKAADAVERSTDNPWFERGARAGYVANGILHGMLGVLAFQLALGEKASADQTGALEKISQQPFGAVLLWAGFAACLLLGLWHLVSAVFDKGGLRTLKRNKPTTKSGLKRWKPILKNLGLGVTFLAVSGLFVLFAAGSSPDSSENTSRFSAQLMSTPGGTFLLLLLGAVILAAGLFFAYRGILHKFEDELALPSGRTARRAVRILGMVGYIAKGVALGLLGLLFIVATLQHDPEESTGLDGALKSLGDHPYGPPLLAVIGVGLLCYGGYLVLRSRYDRMD</sequence>
<evidence type="ECO:0000256" key="1">
    <source>
        <dbReference type="SAM" id="Phobius"/>
    </source>
</evidence>
<feature type="transmembrane region" description="Helical" evidence="1">
    <location>
        <begin position="32"/>
        <end position="51"/>
    </location>
</feature>
<proteinExistence type="predicted"/>
<feature type="transmembrane region" description="Helical" evidence="1">
    <location>
        <begin position="258"/>
        <end position="279"/>
    </location>
</feature>
<comment type="caution">
    <text evidence="3">The sequence shown here is derived from an EMBL/GenBank/DDBJ whole genome shotgun (WGS) entry which is preliminary data.</text>
</comment>
<accession>A0ABP7BX31</accession>
<feature type="domain" description="DUF1206" evidence="2">
    <location>
        <begin position="30"/>
        <end position="96"/>
    </location>
</feature>
<keyword evidence="1" id="KW-0472">Membrane</keyword>
<feature type="domain" description="DUF1206" evidence="2">
    <location>
        <begin position="126"/>
        <end position="189"/>
    </location>
</feature>
<dbReference type="Pfam" id="PF06724">
    <property type="entry name" value="DUF1206"/>
    <property type="match status" value="3"/>
</dbReference>
<evidence type="ECO:0000313" key="4">
    <source>
        <dbReference type="Proteomes" id="UP001500752"/>
    </source>
</evidence>
<protein>
    <submittedName>
        <fullName evidence="3">DUF1206 domain-containing protein</fullName>
    </submittedName>
</protein>
<dbReference type="InterPro" id="IPR009597">
    <property type="entry name" value="DUF1206"/>
</dbReference>
<evidence type="ECO:0000259" key="2">
    <source>
        <dbReference type="Pfam" id="PF06724"/>
    </source>
</evidence>
<gene>
    <name evidence="3" type="ORF">GCM10023081_04590</name>
</gene>
<name>A0ABP7BX31_9MICC</name>
<feature type="transmembrane region" description="Helical" evidence="1">
    <location>
        <begin position="211"/>
        <end position="238"/>
    </location>
</feature>
<evidence type="ECO:0000313" key="3">
    <source>
        <dbReference type="EMBL" id="GAA3669214.1"/>
    </source>
</evidence>
<keyword evidence="4" id="KW-1185">Reference proteome</keyword>
<dbReference type="Proteomes" id="UP001500752">
    <property type="component" value="Unassembled WGS sequence"/>
</dbReference>